<dbReference type="KEGG" id="fer:FNB15_00320"/>
<reference evidence="2 3" key="1">
    <citation type="submission" date="2019-07" db="EMBL/GenBank/DDBJ databases">
        <title>Genome sequencing for Ferrovibrio sp. K5.</title>
        <authorList>
            <person name="Park S.-J."/>
        </authorList>
    </citation>
    <scope>NUCLEOTIDE SEQUENCE [LARGE SCALE GENOMIC DNA]</scope>
    <source>
        <strain evidence="2 3">K5</strain>
    </source>
</reference>
<gene>
    <name evidence="2" type="ORF">FNB15_00320</name>
</gene>
<dbReference type="AlphaFoldDB" id="A0A516GWE2"/>
<evidence type="ECO:0000313" key="2">
    <source>
        <dbReference type="EMBL" id="QDO95822.1"/>
    </source>
</evidence>
<keyword evidence="3" id="KW-1185">Reference proteome</keyword>
<accession>A0A516GWE2</accession>
<feature type="region of interest" description="Disordered" evidence="1">
    <location>
        <begin position="1"/>
        <end position="20"/>
    </location>
</feature>
<sequence>MTRKYAQIPPPESANPAGTCGSAIADNPVLASPASIDLAAEAAAFEACQVSAMLAAAAMSLTNLSLDAMPRLLQRP</sequence>
<dbReference type="RefSeq" id="WP_144066803.1">
    <property type="nucleotide sequence ID" value="NZ_CP041636.1"/>
</dbReference>
<evidence type="ECO:0000256" key="1">
    <source>
        <dbReference type="SAM" id="MobiDB-lite"/>
    </source>
</evidence>
<dbReference type="Proteomes" id="UP000317496">
    <property type="component" value="Chromosome"/>
</dbReference>
<dbReference type="EMBL" id="CP041636">
    <property type="protein sequence ID" value="QDO95822.1"/>
    <property type="molecule type" value="Genomic_DNA"/>
</dbReference>
<evidence type="ECO:0000313" key="3">
    <source>
        <dbReference type="Proteomes" id="UP000317496"/>
    </source>
</evidence>
<organism evidence="2 3">
    <name type="scientific">Ferrovibrio terrae</name>
    <dbReference type="NCBI Taxonomy" id="2594003"/>
    <lineage>
        <taxon>Bacteria</taxon>
        <taxon>Pseudomonadati</taxon>
        <taxon>Pseudomonadota</taxon>
        <taxon>Alphaproteobacteria</taxon>
        <taxon>Rhodospirillales</taxon>
        <taxon>Rhodospirillaceae</taxon>
        <taxon>Ferrovibrio</taxon>
    </lineage>
</organism>
<name>A0A516GWE2_9PROT</name>
<protein>
    <submittedName>
        <fullName evidence="2">Uncharacterized protein</fullName>
    </submittedName>
</protein>
<proteinExistence type="predicted"/>